<dbReference type="EMBL" id="HBUF01182940">
    <property type="protein sequence ID" value="CAG6655783.1"/>
    <property type="molecule type" value="Transcribed_RNA"/>
</dbReference>
<dbReference type="Pfam" id="PF20209">
    <property type="entry name" value="DUF6570"/>
    <property type="match status" value="1"/>
</dbReference>
<dbReference type="AlphaFoldDB" id="A0A8D8RWM2"/>
<accession>A0A8D8RWM2</accession>
<name>A0A8D8RWM2_9HEMI</name>
<protein>
    <recommendedName>
        <fullName evidence="1">DUF6570 domain-containing protein</fullName>
    </recommendedName>
</protein>
<sequence>MGEPLKKLTPLEAVFVSPRIGFMKIQEILPYRQYKLIGRVVNVPTEVDKSIKILPRLPSETQTIAVGLKRKMNHKNHYLYEMVRPQVIIDAANYLKNSEVYKYLNIQIDEIRLLRDFSHSLDTIEEIGEEIDNDLTEDNFIEKEKEPSKVPCNESLVASESIFFSPGENQTPLSIIHDKYAECMSFVKLYNGELVDCPAGMTYQQFCKSRLTRNDRRFTDVTSLLYMSSKLRIIKISQQVSLCLRKKQINQNDITAENITNKNYLSSALSNNEAYYKLFSSDRGSPSFT</sequence>
<proteinExistence type="predicted"/>
<evidence type="ECO:0000313" key="2">
    <source>
        <dbReference type="EMBL" id="CAG6655782.1"/>
    </source>
</evidence>
<reference evidence="2" key="1">
    <citation type="submission" date="2021-05" db="EMBL/GenBank/DDBJ databases">
        <authorList>
            <person name="Alioto T."/>
            <person name="Alioto T."/>
            <person name="Gomez Garrido J."/>
        </authorList>
    </citation>
    <scope>NUCLEOTIDE SEQUENCE</scope>
</reference>
<organism evidence="2">
    <name type="scientific">Cacopsylla melanoneura</name>
    <dbReference type="NCBI Taxonomy" id="428564"/>
    <lineage>
        <taxon>Eukaryota</taxon>
        <taxon>Metazoa</taxon>
        <taxon>Ecdysozoa</taxon>
        <taxon>Arthropoda</taxon>
        <taxon>Hexapoda</taxon>
        <taxon>Insecta</taxon>
        <taxon>Pterygota</taxon>
        <taxon>Neoptera</taxon>
        <taxon>Paraneoptera</taxon>
        <taxon>Hemiptera</taxon>
        <taxon>Sternorrhyncha</taxon>
        <taxon>Psylloidea</taxon>
        <taxon>Psyllidae</taxon>
        <taxon>Psyllinae</taxon>
        <taxon>Cacopsylla</taxon>
    </lineage>
</organism>
<evidence type="ECO:0000259" key="1">
    <source>
        <dbReference type="Pfam" id="PF20209"/>
    </source>
</evidence>
<dbReference type="EMBL" id="HBUF01182939">
    <property type="protein sequence ID" value="CAG6655782.1"/>
    <property type="molecule type" value="Transcribed_RNA"/>
</dbReference>
<feature type="domain" description="DUF6570" evidence="1">
    <location>
        <begin position="4"/>
        <end position="112"/>
    </location>
</feature>
<dbReference type="InterPro" id="IPR046700">
    <property type="entry name" value="DUF6570"/>
</dbReference>